<evidence type="ECO:0000313" key="2">
    <source>
        <dbReference type="EMBL" id="GAA2420622.1"/>
    </source>
</evidence>
<feature type="signal peptide" evidence="1">
    <location>
        <begin position="1"/>
        <end position="27"/>
    </location>
</feature>
<accession>A0ABN3J4E3</accession>
<evidence type="ECO:0008006" key="4">
    <source>
        <dbReference type="Google" id="ProtNLM"/>
    </source>
</evidence>
<evidence type="ECO:0000313" key="3">
    <source>
        <dbReference type="Proteomes" id="UP001500460"/>
    </source>
</evidence>
<feature type="chain" id="PRO_5046884256" description="Secreted protein" evidence="1">
    <location>
        <begin position="28"/>
        <end position="95"/>
    </location>
</feature>
<dbReference type="EMBL" id="BAAATK010000001">
    <property type="protein sequence ID" value="GAA2420622.1"/>
    <property type="molecule type" value="Genomic_DNA"/>
</dbReference>
<proteinExistence type="predicted"/>
<name>A0ABN3J4E3_9ACTN</name>
<reference evidence="2 3" key="1">
    <citation type="journal article" date="2019" name="Int. J. Syst. Evol. Microbiol.">
        <title>The Global Catalogue of Microorganisms (GCM) 10K type strain sequencing project: providing services to taxonomists for standard genome sequencing and annotation.</title>
        <authorList>
            <consortium name="The Broad Institute Genomics Platform"/>
            <consortium name="The Broad Institute Genome Sequencing Center for Infectious Disease"/>
            <person name="Wu L."/>
            <person name="Ma J."/>
        </authorList>
    </citation>
    <scope>NUCLEOTIDE SEQUENCE [LARGE SCALE GENOMIC DNA]</scope>
    <source>
        <strain evidence="2 3">JCM 6922</strain>
    </source>
</reference>
<gene>
    <name evidence="2" type="ORF">GCM10010421_02390</name>
</gene>
<sequence length="95" mass="9499">MRKFQKAAVVVAMVGSVGALGAPTALAADKGKDVSFEVSGGGCKVESDSIAILSNVGILNGGIVSGILHFGEDQDGAQKLDQGNTVDCSTRGFTG</sequence>
<dbReference type="Proteomes" id="UP001500460">
    <property type="component" value="Unassembled WGS sequence"/>
</dbReference>
<organism evidence="2 3">
    <name type="scientific">Streptomyces glaucus</name>
    <dbReference type="NCBI Taxonomy" id="284029"/>
    <lineage>
        <taxon>Bacteria</taxon>
        <taxon>Bacillati</taxon>
        <taxon>Actinomycetota</taxon>
        <taxon>Actinomycetes</taxon>
        <taxon>Kitasatosporales</taxon>
        <taxon>Streptomycetaceae</taxon>
        <taxon>Streptomyces</taxon>
    </lineage>
</organism>
<keyword evidence="3" id="KW-1185">Reference proteome</keyword>
<keyword evidence="1" id="KW-0732">Signal</keyword>
<dbReference type="RefSeq" id="WP_344599431.1">
    <property type="nucleotide sequence ID" value="NZ_BAAATK010000001.1"/>
</dbReference>
<protein>
    <recommendedName>
        <fullName evidence="4">Secreted protein</fullName>
    </recommendedName>
</protein>
<evidence type="ECO:0000256" key="1">
    <source>
        <dbReference type="SAM" id="SignalP"/>
    </source>
</evidence>
<comment type="caution">
    <text evidence="2">The sequence shown here is derived from an EMBL/GenBank/DDBJ whole genome shotgun (WGS) entry which is preliminary data.</text>
</comment>